<dbReference type="EMBL" id="CP001802">
    <property type="protein sequence ID" value="ACY20099.1"/>
    <property type="molecule type" value="Genomic_DNA"/>
</dbReference>
<evidence type="ECO:0000313" key="4">
    <source>
        <dbReference type="Proteomes" id="UP000001219"/>
    </source>
</evidence>
<organism evidence="3 4">
    <name type="scientific">Gordonia bronchialis (strain ATCC 25592 / DSM 43247 / BCRC 13721 / JCM 3198 / KCTC 3076 / NBRC 16047 / NCTC 10667)</name>
    <name type="common">Rhodococcus bronchialis</name>
    <dbReference type="NCBI Taxonomy" id="526226"/>
    <lineage>
        <taxon>Bacteria</taxon>
        <taxon>Bacillati</taxon>
        <taxon>Actinomycetota</taxon>
        <taxon>Actinomycetes</taxon>
        <taxon>Mycobacteriales</taxon>
        <taxon>Gordoniaceae</taxon>
        <taxon>Gordonia</taxon>
    </lineage>
</organism>
<dbReference type="HOGENOM" id="CLU_701630_0_0_11"/>
<keyword evidence="2" id="KW-0812">Transmembrane</keyword>
<reference evidence="3 4" key="2">
    <citation type="journal article" date="2010" name="Stand. Genomic Sci.">
        <title>Complete genome sequence of Gordonia bronchialis type strain (3410).</title>
        <authorList>
            <person name="Ivanova N."/>
            <person name="Sikorski J."/>
            <person name="Jando M."/>
            <person name="Lapidus A."/>
            <person name="Nolan M."/>
            <person name="Lucas S."/>
            <person name="Del Rio T.G."/>
            <person name="Tice H."/>
            <person name="Copeland A."/>
            <person name="Cheng J.F."/>
            <person name="Chen F."/>
            <person name="Bruce D."/>
            <person name="Goodwin L."/>
            <person name="Pitluck S."/>
            <person name="Mavromatis K."/>
            <person name="Ovchinnikova G."/>
            <person name="Pati A."/>
            <person name="Chen A."/>
            <person name="Palaniappan K."/>
            <person name="Land M."/>
            <person name="Hauser L."/>
            <person name="Chang Y.J."/>
            <person name="Jeffries C.D."/>
            <person name="Chain P."/>
            <person name="Saunders E."/>
            <person name="Han C."/>
            <person name="Detter J.C."/>
            <person name="Brettin T."/>
            <person name="Rohde M."/>
            <person name="Goker M."/>
            <person name="Bristow J."/>
            <person name="Eisen J.A."/>
            <person name="Markowitz V."/>
            <person name="Hugenholtz P."/>
            <person name="Klenk H.P."/>
            <person name="Kyrpides N.C."/>
        </authorList>
    </citation>
    <scope>NUCLEOTIDE SEQUENCE [LARGE SCALE GENOMIC DNA]</scope>
    <source>
        <strain evidence="4">ATCC 25592 / DSM 43247 / BCRC 13721 / JCM 3198 / KCTC 3076 / NBRC 16047 / NCTC 10667</strain>
    </source>
</reference>
<name>D0L2X4_GORB4</name>
<dbReference type="STRING" id="526226.Gbro_0783"/>
<protein>
    <recommendedName>
        <fullName evidence="5">DUF2993 domain-containing protein</fullName>
    </recommendedName>
</protein>
<keyword evidence="2" id="KW-0472">Membrane</keyword>
<evidence type="ECO:0000256" key="2">
    <source>
        <dbReference type="SAM" id="Phobius"/>
    </source>
</evidence>
<dbReference type="AlphaFoldDB" id="D0L2X4"/>
<gene>
    <name evidence="3" type="ordered locus">Gbro_0783</name>
</gene>
<evidence type="ECO:0008006" key="5">
    <source>
        <dbReference type="Google" id="ProtNLM"/>
    </source>
</evidence>
<evidence type="ECO:0000313" key="3">
    <source>
        <dbReference type="EMBL" id="ACY20099.1"/>
    </source>
</evidence>
<dbReference type="KEGG" id="gbr:Gbro_0783"/>
<accession>D0L2X4</accession>
<dbReference type="OrthoDB" id="4201904at2"/>
<feature type="compositionally biased region" description="Low complexity" evidence="1">
    <location>
        <begin position="50"/>
        <end position="64"/>
    </location>
</feature>
<feature type="compositionally biased region" description="Low complexity" evidence="1">
    <location>
        <begin position="19"/>
        <end position="40"/>
    </location>
</feature>
<proteinExistence type="predicted"/>
<feature type="compositionally biased region" description="Polar residues" evidence="1">
    <location>
        <begin position="93"/>
        <end position="109"/>
    </location>
</feature>
<reference evidence="4" key="1">
    <citation type="submission" date="2009-10" db="EMBL/GenBank/DDBJ databases">
        <title>The complete chromosome of Gordonia bronchialis DSM 43247.</title>
        <authorList>
            <consortium name="US DOE Joint Genome Institute (JGI-PGF)"/>
            <person name="Lucas S."/>
            <person name="Copeland A."/>
            <person name="Lapidus A."/>
            <person name="Glavina del Rio T."/>
            <person name="Dalin E."/>
            <person name="Tice H."/>
            <person name="Bruce D."/>
            <person name="Goodwin L."/>
            <person name="Pitluck S."/>
            <person name="Kyrpides N."/>
            <person name="Mavromatis K."/>
            <person name="Ivanova N."/>
            <person name="Ovchinnikova G."/>
            <person name="Saunders E."/>
            <person name="Brettin T."/>
            <person name="Detter J.C."/>
            <person name="Han C."/>
            <person name="Larimer F."/>
            <person name="Land M."/>
            <person name="Hauser L."/>
            <person name="Markowitz V."/>
            <person name="Cheng J.-F."/>
            <person name="Hugenholtz P."/>
            <person name="Woyke T."/>
            <person name="Wu D."/>
            <person name="Jando M."/>
            <person name="Schneider S."/>
            <person name="Goeker M."/>
            <person name="Klenk H.-P."/>
            <person name="Eisen J.A."/>
        </authorList>
    </citation>
    <scope>NUCLEOTIDE SEQUENCE [LARGE SCALE GENOMIC DNA]</scope>
    <source>
        <strain evidence="4">ATCC 25592 / DSM 43247 / BCRC 13721 / JCM 3198 / KCTC 3076 / NBRC 16047 / NCTC 10667</strain>
    </source>
</reference>
<feature type="region of interest" description="Disordered" evidence="1">
    <location>
        <begin position="1"/>
        <end position="139"/>
    </location>
</feature>
<dbReference type="Proteomes" id="UP000001219">
    <property type="component" value="Chromosome"/>
</dbReference>
<dbReference type="RefSeq" id="WP_012832681.1">
    <property type="nucleotide sequence ID" value="NC_013441.1"/>
</dbReference>
<keyword evidence="2" id="KW-1133">Transmembrane helix</keyword>
<dbReference type="eggNOG" id="ENOG5033S01">
    <property type="taxonomic scope" value="Bacteria"/>
</dbReference>
<feature type="compositionally biased region" description="Basic and acidic residues" evidence="1">
    <location>
        <begin position="1"/>
        <end position="11"/>
    </location>
</feature>
<feature type="transmembrane region" description="Helical" evidence="2">
    <location>
        <begin position="143"/>
        <end position="168"/>
    </location>
</feature>
<evidence type="ECO:0000256" key="1">
    <source>
        <dbReference type="SAM" id="MobiDB-lite"/>
    </source>
</evidence>
<keyword evidence="4" id="KW-1185">Reference proteome</keyword>
<sequence>MTDDKRPDHPSSPDTTSGDTPADASTPSAPDSPAGPASPAEQPTRQHATGGHATPAPGDDAPATEQIPQTGPHATEQIQRPVTEPAARAYSQVPPSQAPGTAQFPTGTQPADDFGPVGPSSGPQDATTGPVRTAPTKRKRSRLTIAVASVLAVVLVLIIAGVGSELYLRHRLTSCVSDSVSDSAGFPVDVSLSKKPILLQWISGSAPWAELHGNGDNGEHIDVRVEDVGLSGGEVGSVDGTVNINGVALDGRADNVKGDGSEAVTLGKLDATGSVDFNRVVAASKAAADTNGGTEGQPTGMAGGIESITGNAADQTIQVVSNFPALFMTIPVTTIIKPVLNQGKVTFEAVKTTAEVPLLSSIEIPQNWAQQIIDQVTPQMFGSFFNEVNITTLKVTGNGVDFALNGTDVRLDQQTTSMSGQGKSFDCSII</sequence>